<evidence type="ECO:0000313" key="4">
    <source>
        <dbReference type="Proteomes" id="UP000044136"/>
    </source>
</evidence>
<proteinExistence type="predicted"/>
<name>A0A078LYH5_9STAP</name>
<comment type="function">
    <text evidence="1">May bind long-chain fatty acids, such as palmitate, and may play a role in lipid transport or fatty acid metabolism.</text>
</comment>
<dbReference type="PROSITE" id="PS51482">
    <property type="entry name" value="DEGV"/>
    <property type="match status" value="1"/>
</dbReference>
<dbReference type="Pfam" id="PF02645">
    <property type="entry name" value="DegV"/>
    <property type="match status" value="1"/>
</dbReference>
<dbReference type="PANTHER" id="PTHR33434:SF2">
    <property type="entry name" value="FATTY ACID-BINDING PROTEIN TM_1468"/>
    <property type="match status" value="1"/>
</dbReference>
<dbReference type="InterPro" id="IPR043168">
    <property type="entry name" value="DegV_C"/>
</dbReference>
<dbReference type="STRING" id="1461582.BN1048_00179"/>
<reference evidence="3 4" key="1">
    <citation type="submission" date="2014-07" db="EMBL/GenBank/DDBJ databases">
        <authorList>
            <person name="Urmite Genomes Urmite Genomes"/>
        </authorList>
    </citation>
    <scope>NUCLEOTIDE SEQUENCE [LARGE SCALE GENOMIC DNA]</scope>
    <source>
        <strain evidence="3 4">13MG44_air</strain>
    </source>
</reference>
<evidence type="ECO:0000313" key="3">
    <source>
        <dbReference type="EMBL" id="CDZ99060.1"/>
    </source>
</evidence>
<dbReference type="RefSeq" id="WP_035807498.1">
    <property type="nucleotide sequence ID" value="NZ_CCSE01000001.1"/>
</dbReference>
<dbReference type="SUPFAM" id="SSF82549">
    <property type="entry name" value="DAK1/DegV-like"/>
    <property type="match status" value="1"/>
</dbReference>
<dbReference type="Gene3D" id="3.30.1180.10">
    <property type="match status" value="1"/>
</dbReference>
<organism evidence="3 4">
    <name type="scientific">Jeotgalicoccus saudimassiliensis</name>
    <dbReference type="NCBI Taxonomy" id="1461582"/>
    <lineage>
        <taxon>Bacteria</taxon>
        <taxon>Bacillati</taxon>
        <taxon>Bacillota</taxon>
        <taxon>Bacilli</taxon>
        <taxon>Bacillales</taxon>
        <taxon>Staphylococcaceae</taxon>
        <taxon>Jeotgalicoccus</taxon>
    </lineage>
</organism>
<dbReference type="eggNOG" id="COG1307">
    <property type="taxonomic scope" value="Bacteria"/>
</dbReference>
<dbReference type="AlphaFoldDB" id="A0A078LYH5"/>
<protein>
    <submittedName>
        <fullName evidence="3">DegV domain-containing protein</fullName>
    </submittedName>
</protein>
<accession>A0A078LYH5</accession>
<dbReference type="NCBIfam" id="TIGR00762">
    <property type="entry name" value="DegV"/>
    <property type="match status" value="1"/>
</dbReference>
<sequence length="290" mass="31976">MKVAVVVDSTSYIPENVLTEHNIYTIPLNVVVGDEIYKENEIDNKWYYAEMAAMDELPTTSQPSIGDYILLLESLYRDGYTDVISFHLSAEISGTCQNARAAAASVDGINVHVVDSEIAAAPLGFMALYAAQNINNKTLEEVLADVNDMKQKHSMNAYFLVDTLTNLQKGGRLSNAQAFIGGLLKIKPILEFQDGKIVAIEKIRTHKKAMAKIEALLQAEFEKHEGRKLTACIIHGNAPEMGARYKQEFEEKFPQVKFVLQEFGPVVGTHLGEGALGIGFTTYKVDTTGL</sequence>
<dbReference type="OrthoDB" id="9775494at2"/>
<dbReference type="EMBL" id="CCSE01000001">
    <property type="protein sequence ID" value="CDZ99060.1"/>
    <property type="molecule type" value="Genomic_DNA"/>
</dbReference>
<dbReference type="Gene3D" id="3.40.50.10170">
    <property type="match status" value="1"/>
</dbReference>
<evidence type="ECO:0000256" key="1">
    <source>
        <dbReference type="ARBA" id="ARBA00003238"/>
    </source>
</evidence>
<keyword evidence="2" id="KW-0446">Lipid-binding</keyword>
<evidence type="ECO:0000256" key="2">
    <source>
        <dbReference type="ARBA" id="ARBA00023121"/>
    </source>
</evidence>
<dbReference type="InterPro" id="IPR050270">
    <property type="entry name" value="DegV_domain_contain"/>
</dbReference>
<dbReference type="PANTHER" id="PTHR33434">
    <property type="entry name" value="DEGV DOMAIN-CONTAINING PROTEIN DR_1986-RELATED"/>
    <property type="match status" value="1"/>
</dbReference>
<dbReference type="GO" id="GO:0008289">
    <property type="term" value="F:lipid binding"/>
    <property type="evidence" value="ECO:0007669"/>
    <property type="project" value="UniProtKB-KW"/>
</dbReference>
<keyword evidence="4" id="KW-1185">Reference proteome</keyword>
<dbReference type="Proteomes" id="UP000044136">
    <property type="component" value="Unassembled WGS sequence"/>
</dbReference>
<dbReference type="HOGENOM" id="CLU_048251_3_1_9"/>
<dbReference type="InterPro" id="IPR003797">
    <property type="entry name" value="DegV"/>
</dbReference>
<gene>
    <name evidence="3" type="ORF">BN1048_00179</name>
</gene>